<dbReference type="Proteomes" id="UP001386955">
    <property type="component" value="Unassembled WGS sequence"/>
</dbReference>
<keyword evidence="2" id="KW-1185">Reference proteome</keyword>
<reference evidence="1 2" key="1">
    <citation type="submission" date="2024-01" db="EMBL/GenBank/DDBJ databases">
        <title>The genomes of 5 underutilized Papilionoideae crops provide insights into root nodulation and disease resistanc.</title>
        <authorList>
            <person name="Jiang F."/>
        </authorList>
    </citation>
    <scope>NUCLEOTIDE SEQUENCE [LARGE SCALE GENOMIC DNA]</scope>
    <source>
        <strain evidence="1">DUOXIRENSHENG_FW03</strain>
        <tissue evidence="1">Leaves</tissue>
    </source>
</reference>
<gene>
    <name evidence="1" type="ORF">VNO78_03273</name>
</gene>
<dbReference type="EMBL" id="JAYMYS010000001">
    <property type="protein sequence ID" value="KAK7411831.1"/>
    <property type="molecule type" value="Genomic_DNA"/>
</dbReference>
<proteinExistence type="predicted"/>
<evidence type="ECO:0000313" key="1">
    <source>
        <dbReference type="EMBL" id="KAK7411831.1"/>
    </source>
</evidence>
<evidence type="ECO:0000313" key="2">
    <source>
        <dbReference type="Proteomes" id="UP001386955"/>
    </source>
</evidence>
<comment type="caution">
    <text evidence="1">The sequence shown here is derived from an EMBL/GenBank/DDBJ whole genome shotgun (WGS) entry which is preliminary data.</text>
</comment>
<organism evidence="1 2">
    <name type="scientific">Psophocarpus tetragonolobus</name>
    <name type="common">Winged bean</name>
    <name type="synonym">Dolichos tetragonolobus</name>
    <dbReference type="NCBI Taxonomy" id="3891"/>
    <lineage>
        <taxon>Eukaryota</taxon>
        <taxon>Viridiplantae</taxon>
        <taxon>Streptophyta</taxon>
        <taxon>Embryophyta</taxon>
        <taxon>Tracheophyta</taxon>
        <taxon>Spermatophyta</taxon>
        <taxon>Magnoliopsida</taxon>
        <taxon>eudicotyledons</taxon>
        <taxon>Gunneridae</taxon>
        <taxon>Pentapetalae</taxon>
        <taxon>rosids</taxon>
        <taxon>fabids</taxon>
        <taxon>Fabales</taxon>
        <taxon>Fabaceae</taxon>
        <taxon>Papilionoideae</taxon>
        <taxon>50 kb inversion clade</taxon>
        <taxon>NPAAA clade</taxon>
        <taxon>indigoferoid/millettioid clade</taxon>
        <taxon>Phaseoleae</taxon>
        <taxon>Psophocarpus</taxon>
    </lineage>
</organism>
<sequence>MAELPTKLRWWYKELQLKYDEMRAYNHTTVENDCNKANYAPPVNPSAAATHTRDYRVEPLHDLMENFLVTTIQVQGLND</sequence>
<dbReference type="AlphaFoldDB" id="A0AAN9T0A4"/>
<protein>
    <submittedName>
        <fullName evidence="1">Uncharacterized protein</fullName>
    </submittedName>
</protein>
<accession>A0AAN9T0A4</accession>
<name>A0AAN9T0A4_PSOTE</name>